<keyword evidence="3" id="KW-0067">ATP-binding</keyword>
<dbReference type="InterPro" id="IPR050267">
    <property type="entry name" value="Anti-sigma-factor_SerPK"/>
</dbReference>
<comment type="caution">
    <text evidence="3">The sequence shown here is derived from an EMBL/GenBank/DDBJ whole genome shotgun (WGS) entry which is preliminary data.</text>
</comment>
<dbReference type="PANTHER" id="PTHR35526:SF3">
    <property type="entry name" value="ANTI-SIGMA-F FACTOR RSBW"/>
    <property type="match status" value="1"/>
</dbReference>
<sequence length="148" mass="15792">MVTAVAERAWCVVVPHHARGARQARHRIAGELAGAISSELLADAVAVVAELVGNAIRHARPLPGDVIRVAWRIRAGVSHQLLEVRVTDGGATEEPRQRIVGPDSVDGRGLTIVDALADRWGVERDGLGQSVWAELSFPHRTPEPSAGV</sequence>
<evidence type="ECO:0000256" key="1">
    <source>
        <dbReference type="ARBA" id="ARBA00022527"/>
    </source>
</evidence>
<evidence type="ECO:0000313" key="3">
    <source>
        <dbReference type="EMBL" id="GIH13109.1"/>
    </source>
</evidence>
<dbReference type="GO" id="GO:0004674">
    <property type="term" value="F:protein serine/threonine kinase activity"/>
    <property type="evidence" value="ECO:0007669"/>
    <property type="project" value="UniProtKB-KW"/>
</dbReference>
<dbReference type="AlphaFoldDB" id="A0A8J3QLF1"/>
<accession>A0A8J3QLF1</accession>
<name>A0A8J3QLF1_9ACTN</name>
<dbReference type="EMBL" id="BONZ01000013">
    <property type="protein sequence ID" value="GIH13109.1"/>
    <property type="molecule type" value="Genomic_DNA"/>
</dbReference>
<keyword evidence="1" id="KW-0808">Transferase</keyword>
<proteinExistence type="predicted"/>
<keyword evidence="1" id="KW-0723">Serine/threonine-protein kinase</keyword>
<keyword evidence="4" id="KW-1185">Reference proteome</keyword>
<dbReference type="Gene3D" id="3.30.565.10">
    <property type="entry name" value="Histidine kinase-like ATPase, C-terminal domain"/>
    <property type="match status" value="1"/>
</dbReference>
<dbReference type="SUPFAM" id="SSF55874">
    <property type="entry name" value="ATPase domain of HSP90 chaperone/DNA topoisomerase II/histidine kinase"/>
    <property type="match status" value="1"/>
</dbReference>
<reference evidence="3" key="1">
    <citation type="submission" date="2021-01" db="EMBL/GenBank/DDBJ databases">
        <title>Whole genome shotgun sequence of Rugosimonospora africana NBRC 104875.</title>
        <authorList>
            <person name="Komaki H."/>
            <person name="Tamura T."/>
        </authorList>
    </citation>
    <scope>NUCLEOTIDE SEQUENCE</scope>
    <source>
        <strain evidence="3">NBRC 104875</strain>
    </source>
</reference>
<protein>
    <submittedName>
        <fullName evidence="3">ATP-binding protein</fullName>
    </submittedName>
</protein>
<dbReference type="Pfam" id="PF13581">
    <property type="entry name" value="HATPase_c_2"/>
    <property type="match status" value="1"/>
</dbReference>
<dbReference type="PANTHER" id="PTHR35526">
    <property type="entry name" value="ANTI-SIGMA-F FACTOR RSBW-RELATED"/>
    <property type="match status" value="1"/>
</dbReference>
<dbReference type="GO" id="GO:0005524">
    <property type="term" value="F:ATP binding"/>
    <property type="evidence" value="ECO:0007669"/>
    <property type="project" value="UniProtKB-KW"/>
</dbReference>
<organism evidence="3 4">
    <name type="scientific">Rugosimonospora africana</name>
    <dbReference type="NCBI Taxonomy" id="556532"/>
    <lineage>
        <taxon>Bacteria</taxon>
        <taxon>Bacillati</taxon>
        <taxon>Actinomycetota</taxon>
        <taxon>Actinomycetes</taxon>
        <taxon>Micromonosporales</taxon>
        <taxon>Micromonosporaceae</taxon>
        <taxon>Rugosimonospora</taxon>
    </lineage>
</organism>
<dbReference type="InterPro" id="IPR003594">
    <property type="entry name" value="HATPase_dom"/>
</dbReference>
<evidence type="ECO:0000313" key="4">
    <source>
        <dbReference type="Proteomes" id="UP000642748"/>
    </source>
</evidence>
<dbReference type="CDD" id="cd16936">
    <property type="entry name" value="HATPase_RsbW-like"/>
    <property type="match status" value="1"/>
</dbReference>
<gene>
    <name evidence="3" type="ORF">Raf01_12810</name>
</gene>
<keyword evidence="3" id="KW-0547">Nucleotide-binding</keyword>
<feature type="domain" description="Histidine kinase/HSP90-like ATPase" evidence="2">
    <location>
        <begin position="20"/>
        <end position="133"/>
    </location>
</feature>
<evidence type="ECO:0000259" key="2">
    <source>
        <dbReference type="Pfam" id="PF13581"/>
    </source>
</evidence>
<dbReference type="InterPro" id="IPR036890">
    <property type="entry name" value="HATPase_C_sf"/>
</dbReference>
<keyword evidence="1" id="KW-0418">Kinase</keyword>
<dbReference type="Proteomes" id="UP000642748">
    <property type="component" value="Unassembled WGS sequence"/>
</dbReference>
<dbReference type="RefSeq" id="WP_203916799.1">
    <property type="nucleotide sequence ID" value="NZ_BONZ01000013.1"/>
</dbReference>